<dbReference type="InterPro" id="IPR011440">
    <property type="entry name" value="DUF1543"/>
</dbReference>
<dbReference type="AlphaFoldDB" id="A0A2H9TC30"/>
<gene>
    <name evidence="2" type="ORF">CI610_00252</name>
</gene>
<dbReference type="EMBL" id="NSIT01000006">
    <property type="protein sequence ID" value="PJE80764.1"/>
    <property type="molecule type" value="Genomic_DNA"/>
</dbReference>
<organism evidence="2">
    <name type="scientific">invertebrate metagenome</name>
    <dbReference type="NCBI Taxonomy" id="1711999"/>
    <lineage>
        <taxon>unclassified sequences</taxon>
        <taxon>metagenomes</taxon>
        <taxon>organismal metagenomes</taxon>
    </lineage>
</organism>
<name>A0A2H9TC30_9ZZZZ</name>
<protein>
    <recommendedName>
        <fullName evidence="1">DUF1543 domain-containing protein</fullName>
    </recommendedName>
</protein>
<dbReference type="Gene3D" id="3.10.20.10">
    <property type="match status" value="2"/>
</dbReference>
<accession>A0A2H9TC30</accession>
<evidence type="ECO:0000259" key="1">
    <source>
        <dbReference type="Pfam" id="PF07566"/>
    </source>
</evidence>
<evidence type="ECO:0000313" key="2">
    <source>
        <dbReference type="EMBL" id="PJE80764.1"/>
    </source>
</evidence>
<reference evidence="2" key="1">
    <citation type="journal article" date="2017" name="Appl. Environ. Microbiol.">
        <title>Molecular characterization of an Endozoicomonas-like organism causing infection in king scallop Pecten maximus L.</title>
        <authorList>
            <person name="Cano I."/>
            <person name="van Aerle R."/>
            <person name="Ross S."/>
            <person name="Verner-Jeffreys D.W."/>
            <person name="Paley R.K."/>
            <person name="Rimmer G."/>
            <person name="Ryder D."/>
            <person name="Hooper P."/>
            <person name="Stone D."/>
            <person name="Feist S.W."/>
        </authorList>
    </citation>
    <scope>NUCLEOTIDE SEQUENCE</scope>
</reference>
<dbReference type="Pfam" id="PF07566">
    <property type="entry name" value="DUF1543"/>
    <property type="match status" value="2"/>
</dbReference>
<feature type="domain" description="DUF1543" evidence="1">
    <location>
        <begin position="16"/>
        <end position="67"/>
    </location>
</feature>
<proteinExistence type="predicted"/>
<sequence length="173" mass="19410">MSRLFMVYLGGKAPGANIEVHDVRFVVAESIDAAVPSLRQQWYGEQDNLHIDSYHEITAVGGYQVSLSTEPVEQSMSLFFVNLGGYVPSSMAEQHDFGLFIAENKADAQEQACRVLLSEVEKQHKDNLLVVDDCLLLHRMNNRYVVLAKPSGQDIESSHAVIPDWYGYRVISH</sequence>
<comment type="caution">
    <text evidence="2">The sequence shown here is derived from an EMBL/GenBank/DDBJ whole genome shotgun (WGS) entry which is preliminary data.</text>
</comment>
<feature type="domain" description="DUF1543" evidence="1">
    <location>
        <begin position="90"/>
        <end position="134"/>
    </location>
</feature>